<evidence type="ECO:0000256" key="10">
    <source>
        <dbReference type="ARBA" id="ARBA00023054"/>
    </source>
</evidence>
<dbReference type="GO" id="GO:0017022">
    <property type="term" value="F:myosin binding"/>
    <property type="evidence" value="ECO:0007669"/>
    <property type="project" value="InterPro"/>
</dbReference>
<feature type="transmembrane region" description="Helical" evidence="15">
    <location>
        <begin position="175"/>
        <end position="194"/>
    </location>
</feature>
<keyword evidence="9 15" id="KW-1133">Transmembrane helix</keyword>
<dbReference type="GO" id="GO:0005886">
    <property type="term" value="C:plasma membrane"/>
    <property type="evidence" value="ECO:0007669"/>
    <property type="project" value="UniProtKB-SubCell"/>
</dbReference>
<feature type="domain" description="Myosin-binding" evidence="16">
    <location>
        <begin position="156"/>
        <end position="271"/>
    </location>
</feature>
<feature type="compositionally biased region" description="Acidic residues" evidence="14">
    <location>
        <begin position="736"/>
        <end position="745"/>
    </location>
</feature>
<keyword evidence="10 13" id="KW-0175">Coiled coil</keyword>
<dbReference type="AlphaFoldDB" id="A0AA40LQ85"/>
<reference evidence="17" key="1">
    <citation type="submission" date="2023-06" db="EMBL/GenBank/DDBJ databases">
        <title>Reference genome for the Northern bat (Eptesicus nilssonii), a most northern bat species.</title>
        <authorList>
            <person name="Laine V.N."/>
            <person name="Pulliainen A.T."/>
            <person name="Lilley T.M."/>
        </authorList>
    </citation>
    <scope>NUCLEOTIDE SEQUENCE</scope>
    <source>
        <strain evidence="17">BLF_Eptnil</strain>
        <tissue evidence="17">Kidney</tissue>
    </source>
</reference>
<keyword evidence="18" id="KW-1185">Reference proteome</keyword>
<keyword evidence="11 15" id="KW-0472">Membrane</keyword>
<feature type="region of interest" description="Disordered" evidence="14">
    <location>
        <begin position="600"/>
        <end position="619"/>
    </location>
</feature>
<dbReference type="Proteomes" id="UP001177744">
    <property type="component" value="Unassembled WGS sequence"/>
</dbReference>
<dbReference type="Pfam" id="PF12632">
    <property type="entry name" value="Vezatin"/>
    <property type="match status" value="2"/>
</dbReference>
<evidence type="ECO:0000256" key="4">
    <source>
        <dbReference type="ARBA" id="ARBA00007245"/>
    </source>
</evidence>
<evidence type="ECO:0000313" key="17">
    <source>
        <dbReference type="EMBL" id="KAK1341475.1"/>
    </source>
</evidence>
<protein>
    <recommendedName>
        <fullName evidence="5">Vezatin</fullName>
    </recommendedName>
</protein>
<evidence type="ECO:0000256" key="1">
    <source>
        <dbReference type="ARBA" id="ARBA00004123"/>
    </source>
</evidence>
<evidence type="ECO:0000256" key="9">
    <source>
        <dbReference type="ARBA" id="ARBA00022989"/>
    </source>
</evidence>
<sequence>MTLVLWAEVPAPVPAYRLNSPLYQYLQDLGHTDFETCSSLSPKAEKCTVAEGQQRSPTRALPKRGILLKVAETIKSWIFSHCNKKDDLLHKLDIGFRLDSLHTILQQEVLLQEDVELIELLDPSILSAGQPQQQENGHLPTLRSLATPNIWDVSMLFAFISLLIMLPTWWIVSSWLVWGVILFVYLIIRALRLWRTAKLQVTLKKYNVRLENAAANSRAFTNLVRKALRLIQETEVISRGFTLVSAACPFNKAGQHPSQHLIGLRKAVYRTSDNVTNYICVVPFKDLGLGLSEEQISEEEAHNLTDGFSLPALKVLFQLWVAQSSEFFRRLALLLSTANAPPGPLLTPALLPHHILSDVTQGLPHAHSACLEELKRSYEFYRYFETQHQSVPQRLCKTQQKSRELNNVHTAVRSLQLHLKALLNEVIILEDELEKLVCTKETQELVSEAYQILEQKLKLIQPHVQASNNCWEEAISQVDKLLRRNTDIKGKPEIACESPRCTVVPMLQPTLHIADKDPIPEEQELEAYVDDLDMDSELRNDDFYYLSQEDKERQKREHEESKRVLQELKSVLGFKASEAERQKWKQLLFSDHAVLKSLSPVDPMEPISNSEPSMDSDMGKVGKNDIEEENSKPSITDDEICSRTEYLCENPLDGKNKDNFTHEGFLQGLKEEHVCGKADVGDLIAAHPVPRDSPQPSIRQRLARLQLSPDFTFTAGLAAEVAARSLSFTTMQEQTFGDEEEEQLIEENKSEVEEKEEPRFT</sequence>
<keyword evidence="7 15" id="KW-0812">Transmembrane</keyword>
<feature type="region of interest" description="Disordered" evidence="14">
    <location>
        <begin position="732"/>
        <end position="761"/>
    </location>
</feature>
<proteinExistence type="inferred from homology"/>
<feature type="domain" description="Myosin-binding" evidence="16">
    <location>
        <begin position="272"/>
        <end position="420"/>
    </location>
</feature>
<evidence type="ECO:0000256" key="12">
    <source>
        <dbReference type="ARBA" id="ARBA00023242"/>
    </source>
</evidence>
<evidence type="ECO:0000256" key="13">
    <source>
        <dbReference type="SAM" id="Coils"/>
    </source>
</evidence>
<feature type="compositionally biased region" description="Basic and acidic residues" evidence="14">
    <location>
        <begin position="746"/>
        <end position="761"/>
    </location>
</feature>
<comment type="caution">
    <text evidence="17">The sequence shown here is derived from an EMBL/GenBank/DDBJ whole genome shotgun (WGS) entry which is preliminary data.</text>
</comment>
<evidence type="ECO:0000256" key="11">
    <source>
        <dbReference type="ARBA" id="ARBA00023136"/>
    </source>
</evidence>
<dbReference type="GO" id="GO:0098609">
    <property type="term" value="P:cell-cell adhesion"/>
    <property type="evidence" value="ECO:0007669"/>
    <property type="project" value="InterPro"/>
</dbReference>
<dbReference type="PANTHER" id="PTHR15989">
    <property type="entry name" value="VEZATIN"/>
    <property type="match status" value="1"/>
</dbReference>
<dbReference type="PANTHER" id="PTHR15989:SF5">
    <property type="entry name" value="VEZATIN"/>
    <property type="match status" value="1"/>
</dbReference>
<evidence type="ECO:0000313" key="18">
    <source>
        <dbReference type="Proteomes" id="UP001177744"/>
    </source>
</evidence>
<accession>A0AA40LQ85</accession>
<dbReference type="InterPro" id="IPR026858">
    <property type="entry name" value="Vezatin"/>
</dbReference>
<evidence type="ECO:0000256" key="15">
    <source>
        <dbReference type="SAM" id="Phobius"/>
    </source>
</evidence>
<gene>
    <name evidence="17" type="ORF">QTO34_017883</name>
</gene>
<feature type="coiled-coil region" evidence="13">
    <location>
        <begin position="412"/>
        <end position="439"/>
    </location>
</feature>
<keyword evidence="8" id="KW-0965">Cell junction</keyword>
<keyword evidence="6" id="KW-1003">Cell membrane</keyword>
<dbReference type="GO" id="GO:0005912">
    <property type="term" value="C:adherens junction"/>
    <property type="evidence" value="ECO:0007669"/>
    <property type="project" value="UniProtKB-SubCell"/>
</dbReference>
<evidence type="ECO:0000256" key="5">
    <source>
        <dbReference type="ARBA" id="ARBA00018125"/>
    </source>
</evidence>
<dbReference type="EMBL" id="JAULJE010000007">
    <property type="protein sequence ID" value="KAK1341475.1"/>
    <property type="molecule type" value="Genomic_DNA"/>
</dbReference>
<keyword evidence="12" id="KW-0539">Nucleus</keyword>
<evidence type="ECO:0000256" key="7">
    <source>
        <dbReference type="ARBA" id="ARBA00022692"/>
    </source>
</evidence>
<comment type="subcellular location">
    <subcellularLocation>
        <location evidence="2">Cell junction</location>
        <location evidence="2">Adherens junction</location>
    </subcellularLocation>
    <subcellularLocation>
        <location evidence="3">Cell membrane</location>
        <topology evidence="3">Multi-pass membrane protein</topology>
    </subcellularLocation>
    <subcellularLocation>
        <location evidence="1">Nucleus</location>
    </subcellularLocation>
</comment>
<evidence type="ECO:0000256" key="8">
    <source>
        <dbReference type="ARBA" id="ARBA00022949"/>
    </source>
</evidence>
<evidence type="ECO:0000259" key="16">
    <source>
        <dbReference type="Pfam" id="PF12632"/>
    </source>
</evidence>
<evidence type="ECO:0000256" key="14">
    <source>
        <dbReference type="SAM" id="MobiDB-lite"/>
    </source>
</evidence>
<name>A0AA40LQ85_CNENI</name>
<evidence type="ECO:0000256" key="3">
    <source>
        <dbReference type="ARBA" id="ARBA00004651"/>
    </source>
</evidence>
<comment type="similarity">
    <text evidence="4">Belongs to the vezatin family.</text>
</comment>
<dbReference type="InterPro" id="IPR026859">
    <property type="entry name" value="Myosin-bd"/>
</dbReference>
<dbReference type="GO" id="GO:0005634">
    <property type="term" value="C:nucleus"/>
    <property type="evidence" value="ECO:0007669"/>
    <property type="project" value="UniProtKB-SubCell"/>
</dbReference>
<evidence type="ECO:0000256" key="6">
    <source>
        <dbReference type="ARBA" id="ARBA00022475"/>
    </source>
</evidence>
<organism evidence="17 18">
    <name type="scientific">Cnephaeus nilssonii</name>
    <name type="common">Northern bat</name>
    <name type="synonym">Eptesicus nilssonii</name>
    <dbReference type="NCBI Taxonomy" id="3371016"/>
    <lineage>
        <taxon>Eukaryota</taxon>
        <taxon>Metazoa</taxon>
        <taxon>Chordata</taxon>
        <taxon>Craniata</taxon>
        <taxon>Vertebrata</taxon>
        <taxon>Euteleostomi</taxon>
        <taxon>Mammalia</taxon>
        <taxon>Eutheria</taxon>
        <taxon>Laurasiatheria</taxon>
        <taxon>Chiroptera</taxon>
        <taxon>Yangochiroptera</taxon>
        <taxon>Vespertilionidae</taxon>
        <taxon>Cnephaeus</taxon>
    </lineage>
</organism>
<evidence type="ECO:0000256" key="2">
    <source>
        <dbReference type="ARBA" id="ARBA00004536"/>
    </source>
</evidence>